<evidence type="ECO:0000313" key="4">
    <source>
        <dbReference type="Proteomes" id="UP000006034"/>
    </source>
</evidence>
<dbReference type="InterPro" id="IPR015422">
    <property type="entry name" value="PyrdxlP-dep_Trfase_small"/>
</dbReference>
<dbReference type="eggNOG" id="COG0403">
    <property type="taxonomic scope" value="Bacteria"/>
</dbReference>
<dbReference type="InterPro" id="IPR049315">
    <property type="entry name" value="GDC-P_N"/>
</dbReference>
<accession>E5Y9A9</accession>
<dbReference type="RefSeq" id="WP_005028824.1">
    <property type="nucleotide sequence ID" value="NZ_KE150238.1"/>
</dbReference>
<dbReference type="Pfam" id="PF02347">
    <property type="entry name" value="GDC-P"/>
    <property type="match status" value="1"/>
</dbReference>
<dbReference type="AlphaFoldDB" id="E5Y9A9"/>
<evidence type="ECO:0000256" key="1">
    <source>
        <dbReference type="ARBA" id="ARBA00023002"/>
    </source>
</evidence>
<dbReference type="Gene3D" id="3.40.640.10">
    <property type="entry name" value="Type I PLP-dependent aspartate aminotransferase-like (Major domain)"/>
    <property type="match status" value="1"/>
</dbReference>
<dbReference type="OrthoDB" id="9801272at2"/>
<dbReference type="Proteomes" id="UP000006034">
    <property type="component" value="Unassembled WGS sequence"/>
</dbReference>
<dbReference type="GO" id="GO:0009116">
    <property type="term" value="P:nucleoside metabolic process"/>
    <property type="evidence" value="ECO:0007669"/>
    <property type="project" value="InterPro"/>
</dbReference>
<dbReference type="GeneID" id="78084827"/>
<dbReference type="GO" id="GO:0004375">
    <property type="term" value="F:glycine dehydrogenase (decarboxylating) activity"/>
    <property type="evidence" value="ECO:0007669"/>
    <property type="project" value="InterPro"/>
</dbReference>
<dbReference type="Gene3D" id="3.90.1150.10">
    <property type="entry name" value="Aspartate Aminotransferase, domain 1"/>
    <property type="match status" value="1"/>
</dbReference>
<dbReference type="HOGENOM" id="CLU_004620_0_2_7"/>
<protein>
    <submittedName>
        <fullName evidence="3">Glycine dehydrogenase subunit 1</fullName>
    </submittedName>
</protein>
<dbReference type="InterPro" id="IPR015421">
    <property type="entry name" value="PyrdxlP-dep_Trfase_major"/>
</dbReference>
<comment type="caution">
    <text evidence="3">The sequence shown here is derived from an EMBL/GenBank/DDBJ whole genome shotgun (WGS) entry which is preliminary data.</text>
</comment>
<keyword evidence="1" id="KW-0560">Oxidoreductase</keyword>
<reference evidence="3 4" key="1">
    <citation type="submission" date="2010-10" db="EMBL/GenBank/DDBJ databases">
        <authorList>
            <consortium name="The Broad Institute Genome Sequencing Platform"/>
            <person name="Ward D."/>
            <person name="Earl A."/>
            <person name="Feldgarden M."/>
            <person name="Young S.K."/>
            <person name="Gargeya S."/>
            <person name="Zeng Q."/>
            <person name="Alvarado L."/>
            <person name="Berlin A."/>
            <person name="Bochicchio J."/>
            <person name="Chapman S.B."/>
            <person name="Chen Z."/>
            <person name="Freedman E."/>
            <person name="Gellesch M."/>
            <person name="Goldberg J."/>
            <person name="Griggs A."/>
            <person name="Gujja S."/>
            <person name="Heilman E."/>
            <person name="Heiman D."/>
            <person name="Howarth C."/>
            <person name="Mehta T."/>
            <person name="Neiman D."/>
            <person name="Pearson M."/>
            <person name="Roberts A."/>
            <person name="Saif S."/>
            <person name="Shea T."/>
            <person name="Shenoy N."/>
            <person name="Sisk P."/>
            <person name="Stolte C."/>
            <person name="Sykes S."/>
            <person name="White J."/>
            <person name="Yandava C."/>
            <person name="Allen-Vercoe E."/>
            <person name="Sibley C."/>
            <person name="Ambrose C.E."/>
            <person name="Strauss J."/>
            <person name="Daigneault M."/>
            <person name="Haas B."/>
            <person name="Nusbaum C."/>
            <person name="Birren B."/>
        </authorList>
    </citation>
    <scope>NUCLEOTIDE SEQUENCE [LARGE SCALE GENOMIC DNA]</scope>
    <source>
        <strain evidence="3 4">3_1_6</strain>
    </source>
</reference>
<proteinExistence type="predicted"/>
<dbReference type="SUPFAM" id="SSF53383">
    <property type="entry name" value="PLP-dependent transferases"/>
    <property type="match status" value="1"/>
</dbReference>
<name>E5Y9A9_BILW3</name>
<gene>
    <name evidence="3" type="ORF">HMPREF0179_02777</name>
</gene>
<evidence type="ECO:0000313" key="3">
    <source>
        <dbReference type="EMBL" id="EFV43417.1"/>
    </source>
</evidence>
<reference evidence="3 4" key="2">
    <citation type="submission" date="2013-04" db="EMBL/GenBank/DDBJ databases">
        <title>The Genome Sequence of Bilophila wadsworthia 3_1_6.</title>
        <authorList>
            <consortium name="The Broad Institute Genomics Platform"/>
            <person name="Earl A."/>
            <person name="Ward D."/>
            <person name="Feldgarden M."/>
            <person name="Gevers D."/>
            <person name="Sibley C."/>
            <person name="Strauss J."/>
            <person name="Allen-Vercoe E."/>
            <person name="Walker B."/>
            <person name="Young S."/>
            <person name="Zeng Q."/>
            <person name="Gargeya S."/>
            <person name="Fitzgerald M."/>
            <person name="Haas B."/>
            <person name="Abouelleil A."/>
            <person name="Allen A.W."/>
            <person name="Alvarado L."/>
            <person name="Arachchi H.M."/>
            <person name="Berlin A.M."/>
            <person name="Chapman S.B."/>
            <person name="Gainer-Dewar J."/>
            <person name="Goldberg J."/>
            <person name="Griggs A."/>
            <person name="Gujja S."/>
            <person name="Hansen M."/>
            <person name="Howarth C."/>
            <person name="Imamovic A."/>
            <person name="Ireland A."/>
            <person name="Larimer J."/>
            <person name="McCowan C."/>
            <person name="Murphy C."/>
            <person name="Pearson M."/>
            <person name="Poon T.W."/>
            <person name="Priest M."/>
            <person name="Roberts A."/>
            <person name="Saif S."/>
            <person name="Shea T."/>
            <person name="Sisk P."/>
            <person name="Sykes S."/>
            <person name="Wortman J."/>
            <person name="Nusbaum C."/>
            <person name="Birren B."/>
        </authorList>
    </citation>
    <scope>NUCLEOTIDE SEQUENCE [LARGE SCALE GENOMIC DNA]</scope>
    <source>
        <strain evidence="3 4">3_1_6</strain>
    </source>
</reference>
<dbReference type="PANTHER" id="PTHR42806">
    <property type="entry name" value="GLYCINE CLEAVAGE SYSTEM P-PROTEIN"/>
    <property type="match status" value="1"/>
</dbReference>
<feature type="domain" description="Glycine cleavage system P-protein N-terminal" evidence="2">
    <location>
        <begin position="2"/>
        <end position="438"/>
    </location>
</feature>
<dbReference type="NCBIfam" id="NF001696">
    <property type="entry name" value="PRK00451.1"/>
    <property type="match status" value="1"/>
</dbReference>
<sequence length="440" mass="47758">MHRYFPHTAEDEAQMLGVVGADRVEDLFASIPADCRHEGALPLTAMTEWELTAQAEALAASMPAAGSAWIGAGSYQHYIPAVVPALAGRSEFYTAYTPYQPEISQGTLQGIFEFQTLIARLLGMEVANASMYDGATALAEGALMACRLTKRSAVAVSQALHPHYRTVLDTYCNANGIEVRDLTMTEEGGTSLEHLKDDAELAALIVQSPNVFGVVEHLAEQAEWIHARKGLLITGFTEAMAYGLLATPGSQGADIVCGEGQSFGLSQAFGGPYLGLMATRKAFVRNLPGRLVGQTVDNKGKRAFVLTLSTREQHIRREKAVSNICSNAGLCAMTCAMYLASMGGTGLRHMAQLNRDKAEYLKVGLAKLGFRPVYSGQTFNEFVMAAPAGFDAKWKRLLEEKKIMFGMDLSKWYPLADSYLFCVTETRSRADIDAILKEIA</sequence>
<keyword evidence="4" id="KW-1185">Reference proteome</keyword>
<evidence type="ECO:0000259" key="2">
    <source>
        <dbReference type="Pfam" id="PF02347"/>
    </source>
</evidence>
<dbReference type="InterPro" id="IPR015424">
    <property type="entry name" value="PyrdxlP-dep_Trfase"/>
</dbReference>
<dbReference type="InterPro" id="IPR023010">
    <property type="entry name" value="GcvPA"/>
</dbReference>
<dbReference type="STRING" id="563192.HMPREF0179_02777"/>
<organism evidence="3 4">
    <name type="scientific">Bilophila wadsworthia (strain 3_1_6)</name>
    <dbReference type="NCBI Taxonomy" id="563192"/>
    <lineage>
        <taxon>Bacteria</taxon>
        <taxon>Pseudomonadati</taxon>
        <taxon>Thermodesulfobacteriota</taxon>
        <taxon>Desulfovibrionia</taxon>
        <taxon>Desulfovibrionales</taxon>
        <taxon>Desulfovibrionaceae</taxon>
        <taxon>Bilophila</taxon>
    </lineage>
</organism>
<dbReference type="PANTHER" id="PTHR42806:SF1">
    <property type="entry name" value="GLYCINE DEHYDROGENASE (DECARBOXYLATING)"/>
    <property type="match status" value="1"/>
</dbReference>
<dbReference type="PIRSF" id="PIRSF006815">
    <property type="entry name" value="GcvPA"/>
    <property type="match status" value="1"/>
</dbReference>
<dbReference type="EMBL" id="ADCP02000001">
    <property type="protein sequence ID" value="EFV43417.1"/>
    <property type="molecule type" value="Genomic_DNA"/>
</dbReference>